<gene>
    <name evidence="6" type="ORF">PQ465_11455</name>
</gene>
<evidence type="ECO:0000256" key="4">
    <source>
        <dbReference type="ARBA" id="ARBA00023163"/>
    </source>
</evidence>
<dbReference type="InterPro" id="IPR039425">
    <property type="entry name" value="RNA_pol_sigma-70-like"/>
</dbReference>
<keyword evidence="4" id="KW-0804">Transcription</keyword>
<dbReference type="InterPro" id="IPR007627">
    <property type="entry name" value="RNA_pol_sigma70_r2"/>
</dbReference>
<reference evidence="6 7" key="1">
    <citation type="submission" date="2023-02" db="EMBL/GenBank/DDBJ databases">
        <title>Genome sequence of Sphingobacterium sp. KACC 22765.</title>
        <authorList>
            <person name="Kim S."/>
            <person name="Heo J."/>
            <person name="Kwon S.-W."/>
        </authorList>
    </citation>
    <scope>NUCLEOTIDE SEQUENCE [LARGE SCALE GENOMIC DNA]</scope>
    <source>
        <strain evidence="6 7">KACC 22765</strain>
    </source>
</reference>
<sequence length="175" mass="20705">MKSNMTNAQLSSIIQANQPILQGLAYKFTKNWEEVQELVQETMTSSLKFEQNYDNNPRLVAWLYVIMKNVYINGYRKRLKQIRYEQDRVSGFKSEGCTEPHVQNTADHSFLKKDVKKLLSKYPDCYYALFTSYTQGYKCRELAEMYTLPEGTVKTRIHHMRKYLQNKLSGYRTRA</sequence>
<dbReference type="Proteomes" id="UP001221558">
    <property type="component" value="Chromosome"/>
</dbReference>
<dbReference type="Gene3D" id="1.10.10.10">
    <property type="entry name" value="Winged helix-like DNA-binding domain superfamily/Winged helix DNA-binding domain"/>
    <property type="match status" value="1"/>
</dbReference>
<dbReference type="InterPro" id="IPR013324">
    <property type="entry name" value="RNA_pol_sigma_r3/r4-like"/>
</dbReference>
<dbReference type="PANTHER" id="PTHR43133">
    <property type="entry name" value="RNA POLYMERASE ECF-TYPE SIGMA FACTO"/>
    <property type="match status" value="1"/>
</dbReference>
<dbReference type="EMBL" id="CP117880">
    <property type="protein sequence ID" value="WDF66922.1"/>
    <property type="molecule type" value="Genomic_DNA"/>
</dbReference>
<name>A0ABY7WB80_9SPHI</name>
<keyword evidence="7" id="KW-1185">Reference proteome</keyword>
<evidence type="ECO:0000259" key="5">
    <source>
        <dbReference type="Pfam" id="PF04542"/>
    </source>
</evidence>
<dbReference type="InterPro" id="IPR013325">
    <property type="entry name" value="RNA_pol_sigma_r2"/>
</dbReference>
<keyword evidence="2" id="KW-0805">Transcription regulation</keyword>
<evidence type="ECO:0000256" key="2">
    <source>
        <dbReference type="ARBA" id="ARBA00023015"/>
    </source>
</evidence>
<dbReference type="InterPro" id="IPR036388">
    <property type="entry name" value="WH-like_DNA-bd_sf"/>
</dbReference>
<dbReference type="Gene3D" id="1.10.1740.10">
    <property type="match status" value="1"/>
</dbReference>
<comment type="similarity">
    <text evidence="1">Belongs to the sigma-70 factor family. ECF subfamily.</text>
</comment>
<dbReference type="RefSeq" id="WP_274265662.1">
    <property type="nucleotide sequence ID" value="NZ_CP117880.1"/>
</dbReference>
<evidence type="ECO:0000256" key="1">
    <source>
        <dbReference type="ARBA" id="ARBA00010641"/>
    </source>
</evidence>
<dbReference type="NCBIfam" id="TIGR02937">
    <property type="entry name" value="sigma70-ECF"/>
    <property type="match status" value="1"/>
</dbReference>
<dbReference type="PANTHER" id="PTHR43133:SF25">
    <property type="entry name" value="RNA POLYMERASE SIGMA FACTOR RFAY-RELATED"/>
    <property type="match status" value="1"/>
</dbReference>
<accession>A0ABY7WB80</accession>
<dbReference type="InterPro" id="IPR014284">
    <property type="entry name" value="RNA_pol_sigma-70_dom"/>
</dbReference>
<dbReference type="SUPFAM" id="SSF88659">
    <property type="entry name" value="Sigma3 and sigma4 domains of RNA polymerase sigma factors"/>
    <property type="match status" value="1"/>
</dbReference>
<organism evidence="6 7">
    <name type="scientific">Sphingobacterium oryzagri</name>
    <dbReference type="NCBI Taxonomy" id="3025669"/>
    <lineage>
        <taxon>Bacteria</taxon>
        <taxon>Pseudomonadati</taxon>
        <taxon>Bacteroidota</taxon>
        <taxon>Sphingobacteriia</taxon>
        <taxon>Sphingobacteriales</taxon>
        <taxon>Sphingobacteriaceae</taxon>
        <taxon>Sphingobacterium</taxon>
    </lineage>
</organism>
<feature type="domain" description="RNA polymerase sigma-70 region 2" evidence="5">
    <location>
        <begin position="14"/>
        <end position="78"/>
    </location>
</feature>
<dbReference type="Pfam" id="PF04542">
    <property type="entry name" value="Sigma70_r2"/>
    <property type="match status" value="1"/>
</dbReference>
<evidence type="ECO:0000313" key="6">
    <source>
        <dbReference type="EMBL" id="WDF66922.1"/>
    </source>
</evidence>
<keyword evidence="3" id="KW-0731">Sigma factor</keyword>
<evidence type="ECO:0000256" key="3">
    <source>
        <dbReference type="ARBA" id="ARBA00023082"/>
    </source>
</evidence>
<evidence type="ECO:0000313" key="7">
    <source>
        <dbReference type="Proteomes" id="UP001221558"/>
    </source>
</evidence>
<dbReference type="SUPFAM" id="SSF88946">
    <property type="entry name" value="Sigma2 domain of RNA polymerase sigma factors"/>
    <property type="match status" value="1"/>
</dbReference>
<proteinExistence type="inferred from homology"/>
<protein>
    <submittedName>
        <fullName evidence="6">RNA polymerase sigma factor</fullName>
    </submittedName>
</protein>